<sequence>MNNYPNDKQLDMTMVNNFFEHDYHDRGMMKWQGFYLSDHTAALHKQMAKKQRHYQPQPQQTLATITNILALAYQRHRLIKLQLNQVDINDSQIPDFTTHVLGYHANRIVLDHQQLVLLDEIRHVELI</sequence>
<dbReference type="GO" id="GO:0000428">
    <property type="term" value="C:DNA-directed RNA polymerase complex"/>
    <property type="evidence" value="ECO:0007669"/>
    <property type="project" value="UniProtKB-KW"/>
</dbReference>
<accession>X0PJ01</accession>
<keyword evidence="1" id="KW-0804">Transcription</keyword>
<proteinExistence type="predicted"/>
<protein>
    <submittedName>
        <fullName evidence="1">DNA-directed RNA polymerase beta subunit</fullName>
    </submittedName>
</protein>
<dbReference type="EMBL" id="BAKI01000025">
    <property type="protein sequence ID" value="GAF37162.1"/>
    <property type="molecule type" value="Genomic_DNA"/>
</dbReference>
<evidence type="ECO:0000313" key="1">
    <source>
        <dbReference type="EMBL" id="GAF37162.1"/>
    </source>
</evidence>
<dbReference type="Proteomes" id="UP000019488">
    <property type="component" value="Unassembled WGS sequence"/>
</dbReference>
<dbReference type="eggNOG" id="ENOG5033CM8">
    <property type="taxonomic scope" value="Bacteria"/>
</dbReference>
<name>X0PJ01_9LACO</name>
<reference evidence="1" key="1">
    <citation type="journal article" date="2014" name="Genome Announc.">
        <title>Draft Genome Sequences of Two Lactobacillus Strains, L. farraginis JCM 14108T and L. composti JCM 14202T, Isolated from Compost of Distilled Shochu Residue.</title>
        <authorList>
            <person name="Yuki M."/>
            <person name="Oshima K."/>
            <person name="Suda W."/>
            <person name="Kitahara M."/>
            <person name="Kitamura K."/>
            <person name="Iida T."/>
            <person name="Hattori M."/>
            <person name="Ohkuma M."/>
        </authorList>
    </citation>
    <scope>NUCLEOTIDE SEQUENCE [LARGE SCALE GENOMIC DNA]</scope>
    <source>
        <strain evidence="1">JCM 14108</strain>
    </source>
</reference>
<dbReference type="AlphaFoldDB" id="X0PJ01"/>
<keyword evidence="1" id="KW-0240">DNA-directed RNA polymerase</keyword>
<comment type="caution">
    <text evidence="1">The sequence shown here is derived from an EMBL/GenBank/DDBJ whole genome shotgun (WGS) entry which is preliminary data.</text>
</comment>
<dbReference type="STRING" id="1423743.FD41_GL001003"/>
<gene>
    <name evidence="1" type="ORF">JCM14108_2177</name>
</gene>
<evidence type="ECO:0000313" key="2">
    <source>
        <dbReference type="Proteomes" id="UP000019488"/>
    </source>
</evidence>
<organism evidence="1 2">
    <name type="scientific">Lentilactobacillus farraginis DSM 18382 = JCM 14108</name>
    <dbReference type="NCBI Taxonomy" id="1423743"/>
    <lineage>
        <taxon>Bacteria</taxon>
        <taxon>Bacillati</taxon>
        <taxon>Bacillota</taxon>
        <taxon>Bacilli</taxon>
        <taxon>Lactobacillales</taxon>
        <taxon>Lactobacillaceae</taxon>
        <taxon>Lentilactobacillus</taxon>
    </lineage>
</organism>